<name>A0A9N9PIS8_9GLOM</name>
<dbReference type="EMBL" id="CAJVPY010064423">
    <property type="protein sequence ID" value="CAG8824163.1"/>
    <property type="molecule type" value="Genomic_DNA"/>
</dbReference>
<keyword evidence="2" id="KW-1185">Reference proteome</keyword>
<evidence type="ECO:0000313" key="2">
    <source>
        <dbReference type="Proteomes" id="UP000789405"/>
    </source>
</evidence>
<gene>
    <name evidence="1" type="ORF">DERYTH_LOCUS27644</name>
</gene>
<accession>A0A9N9PIS8</accession>
<feature type="non-terminal residue" evidence="1">
    <location>
        <position position="223"/>
    </location>
</feature>
<dbReference type="Proteomes" id="UP000789405">
    <property type="component" value="Unassembled WGS sequence"/>
</dbReference>
<proteinExistence type="predicted"/>
<sequence>IIFEMYDELIKEGSKVGKHMCGAYNNFNRERGIKIITLEYEKILLDLTMNKKKYYAGYKFELQSDGTLPDYHFSKEFAGARDHISRDAKLYNKKLVFDEMIDAYMREHNDFKKYSSMKRFSNLHVRGLSIVRRDANNSTKVMQQMTYSRLFDYHEKSKFITERRITSFDEFFDFFVNSRDGKDNWLRSCLEHSTKSVIQVLARKMQPDELYIVEDSMRVNARE</sequence>
<protein>
    <submittedName>
        <fullName evidence="1">26654_t:CDS:1</fullName>
    </submittedName>
</protein>
<dbReference type="AlphaFoldDB" id="A0A9N9PIS8"/>
<comment type="caution">
    <text evidence="1">The sequence shown here is derived from an EMBL/GenBank/DDBJ whole genome shotgun (WGS) entry which is preliminary data.</text>
</comment>
<feature type="non-terminal residue" evidence="1">
    <location>
        <position position="1"/>
    </location>
</feature>
<reference evidence="1" key="1">
    <citation type="submission" date="2021-06" db="EMBL/GenBank/DDBJ databases">
        <authorList>
            <person name="Kallberg Y."/>
            <person name="Tangrot J."/>
            <person name="Rosling A."/>
        </authorList>
    </citation>
    <scope>NUCLEOTIDE SEQUENCE</scope>
    <source>
        <strain evidence="1">MA453B</strain>
    </source>
</reference>
<evidence type="ECO:0000313" key="1">
    <source>
        <dbReference type="EMBL" id="CAG8824163.1"/>
    </source>
</evidence>
<dbReference type="OrthoDB" id="10437065at2759"/>
<organism evidence="1 2">
    <name type="scientific">Dentiscutata erythropus</name>
    <dbReference type="NCBI Taxonomy" id="1348616"/>
    <lineage>
        <taxon>Eukaryota</taxon>
        <taxon>Fungi</taxon>
        <taxon>Fungi incertae sedis</taxon>
        <taxon>Mucoromycota</taxon>
        <taxon>Glomeromycotina</taxon>
        <taxon>Glomeromycetes</taxon>
        <taxon>Diversisporales</taxon>
        <taxon>Gigasporaceae</taxon>
        <taxon>Dentiscutata</taxon>
    </lineage>
</organism>